<feature type="compositionally biased region" description="Basic residues" evidence="1">
    <location>
        <begin position="1"/>
        <end position="14"/>
    </location>
</feature>
<dbReference type="EMBL" id="ML993851">
    <property type="protein sequence ID" value="KAF2205662.1"/>
    <property type="molecule type" value="Genomic_DNA"/>
</dbReference>
<dbReference type="Pfam" id="PF08514">
    <property type="entry name" value="STAG"/>
    <property type="match status" value="1"/>
</dbReference>
<feature type="compositionally biased region" description="Acidic residues" evidence="1">
    <location>
        <begin position="38"/>
        <end position="65"/>
    </location>
</feature>
<dbReference type="InterPro" id="IPR020839">
    <property type="entry name" value="SCD"/>
</dbReference>
<dbReference type="GO" id="GO:0003682">
    <property type="term" value="F:chromatin binding"/>
    <property type="evidence" value="ECO:0007669"/>
    <property type="project" value="TreeGrafter"/>
</dbReference>
<evidence type="ECO:0000259" key="2">
    <source>
        <dbReference type="PROSITE" id="PS51425"/>
    </source>
</evidence>
<dbReference type="OrthoDB" id="498590at2759"/>
<comment type="caution">
    <text evidence="3">The sequence shown here is derived from an EMBL/GenBank/DDBJ whole genome shotgun (WGS) entry which is preliminary data.</text>
</comment>
<dbReference type="Proteomes" id="UP000799536">
    <property type="component" value="Unassembled WGS sequence"/>
</dbReference>
<dbReference type="AlphaFoldDB" id="A0A9P4JY26"/>
<evidence type="ECO:0000313" key="4">
    <source>
        <dbReference type="Proteomes" id="UP000799536"/>
    </source>
</evidence>
<dbReference type="InterPro" id="IPR039662">
    <property type="entry name" value="Cohesin_Scc3/SA"/>
</dbReference>
<feature type="region of interest" description="Disordered" evidence="1">
    <location>
        <begin position="992"/>
        <end position="1037"/>
    </location>
</feature>
<dbReference type="GO" id="GO:0005634">
    <property type="term" value="C:nucleus"/>
    <property type="evidence" value="ECO:0007669"/>
    <property type="project" value="TreeGrafter"/>
</dbReference>
<evidence type="ECO:0000256" key="1">
    <source>
        <dbReference type="SAM" id="MobiDB-lite"/>
    </source>
</evidence>
<feature type="region of interest" description="Disordered" evidence="1">
    <location>
        <begin position="1"/>
        <end position="119"/>
    </location>
</feature>
<reference evidence="3" key="1">
    <citation type="journal article" date="2020" name="Stud. Mycol.">
        <title>101 Dothideomycetes genomes: a test case for predicting lifestyles and emergence of pathogens.</title>
        <authorList>
            <person name="Haridas S."/>
            <person name="Albert R."/>
            <person name="Binder M."/>
            <person name="Bloem J."/>
            <person name="Labutti K."/>
            <person name="Salamov A."/>
            <person name="Andreopoulos B."/>
            <person name="Baker S."/>
            <person name="Barry K."/>
            <person name="Bills G."/>
            <person name="Bluhm B."/>
            <person name="Cannon C."/>
            <person name="Castanera R."/>
            <person name="Culley D."/>
            <person name="Daum C."/>
            <person name="Ezra D."/>
            <person name="Gonzalez J."/>
            <person name="Henrissat B."/>
            <person name="Kuo A."/>
            <person name="Liang C."/>
            <person name="Lipzen A."/>
            <person name="Lutzoni F."/>
            <person name="Magnuson J."/>
            <person name="Mondo S."/>
            <person name="Nolan M."/>
            <person name="Ohm R."/>
            <person name="Pangilinan J."/>
            <person name="Park H.-J."/>
            <person name="Ramirez L."/>
            <person name="Alfaro M."/>
            <person name="Sun H."/>
            <person name="Tritt A."/>
            <person name="Yoshinaga Y."/>
            <person name="Zwiers L.-H."/>
            <person name="Turgeon B."/>
            <person name="Goodwin S."/>
            <person name="Spatafora J."/>
            <person name="Crous P."/>
            <person name="Grigoriev I."/>
        </authorList>
    </citation>
    <scope>NUCLEOTIDE SEQUENCE</scope>
    <source>
        <strain evidence="3">ATCC 74209</strain>
    </source>
</reference>
<dbReference type="PANTHER" id="PTHR11199">
    <property type="entry name" value="STROMAL ANTIGEN"/>
    <property type="match status" value="1"/>
</dbReference>
<feature type="region of interest" description="Disordered" evidence="1">
    <location>
        <begin position="633"/>
        <end position="656"/>
    </location>
</feature>
<dbReference type="InterPro" id="IPR056396">
    <property type="entry name" value="HEAT_SCC3-SA"/>
</dbReference>
<sequence>MDSSAPRRKSGRVSRKPDNFVSASSPINGAKRKRNEENDNDDADIQAAESEEEEESSEGEPDEEELKERRRKTKGKGKPAGRKPAPKKAKTNGETMNLAIRPATKAKPRKPRKAPVRKSAVAENAEGLYAEVFGGRNSLDDIAAQWVSKFHENEANAVRDVVNFVLKSAGCDVQVDEHDIVDPDSCAERLGDIQDEYQAQNVTDYPLISKGRGAAAFKHSLQGFFRALIQTIAQTGLLFENDALIETLAVWINTTSSASNRPFRHTATVASLAVVSALCEVASDIVDNVAKKSRQTDTESKKTRVNKARVAALKQEVNELNKKQETIDNIIKDWFNSVFIHRYRDVDPRIRMDCVDALADWIMTYPDKFFDAINLRYMGWILSDTNAQTRHEVVKQLHKLYQDNDKLPGLKTFTERFRSRMVEMATRDAEASVRASSVGLLDILREAGLLEPDDVDSVGRLIFDAEPKVRKAVVGFFAENVNGAYEIQIDDMGGQEALEDVVAAAEGDENYDNPRLEWLKLKCLVEQLLAYDSEEGELPSQIERVSGSNYALIAAGIESRFSLAAQALYDHIPEVKQWEVLAGYLLYDHSQTVENDESDDAEAMLRQACKLSEREEVILLEILNASVKHRLTTETEAHKDKKVKKSKAQREAEQEEQSEAARHLAVLIPRLLNKFGALPEAASSVLNLERVLNLDVFQELRQDTTLASLLDDINKQFLTHHNERVLLEASEALRHAQSHEELREVTEGRIQALWNTTMNAFNSLKSGRDFSTRGNFSDNILTGVSNTVLRIANLAKVSDCTEILDQAFAPPTNSRSKTKKNTNDDAEPPILSLIQLLDRGVPVADTEPEVDATEDALVRHAMQALLPYFMWKVVHWREHLEAGTPIPDHDITAVAERRDATVMALTRVMQNRKGSDDLRIDACFLLLDLYNMFIILREVRTRGANNRSKQTQTQGEEEVNGDWEALCQEIDAPTTQILLQILSATESQFAKRAKKHLEDPDVDDDPVDPDEDPESEDDDEDLNDENGFTQDDRAREEKKWRTLVAEQRLCELGSRMVMGVLAGTLDGKESGGKGAVRKRLERNKARLGHDWKEVVGHLDVGKMARGLKVKGKKAGGKAEPQKKDTRAPAEVYKSNEVVAEDDDEEEEEEEQRREDEDEEMVDEEQNGEPEVEENEEGERSPEVESVIGD</sequence>
<dbReference type="InterPro" id="IPR013721">
    <property type="entry name" value="STAG"/>
</dbReference>
<protein>
    <submittedName>
        <fullName evidence="3">STAG-domain-containing protein</fullName>
    </submittedName>
</protein>
<feature type="compositionally biased region" description="Basic residues" evidence="1">
    <location>
        <begin position="104"/>
        <end position="116"/>
    </location>
</feature>
<dbReference type="InterPro" id="IPR011989">
    <property type="entry name" value="ARM-like"/>
</dbReference>
<dbReference type="GO" id="GO:0000785">
    <property type="term" value="C:chromatin"/>
    <property type="evidence" value="ECO:0007669"/>
    <property type="project" value="TreeGrafter"/>
</dbReference>
<dbReference type="PANTHER" id="PTHR11199:SF0">
    <property type="entry name" value="LD34181P-RELATED"/>
    <property type="match status" value="1"/>
</dbReference>
<feature type="compositionally biased region" description="Basic residues" evidence="1">
    <location>
        <begin position="1106"/>
        <end position="1115"/>
    </location>
</feature>
<dbReference type="SUPFAM" id="SSF48371">
    <property type="entry name" value="ARM repeat"/>
    <property type="match status" value="1"/>
</dbReference>
<feature type="compositionally biased region" description="Acidic residues" evidence="1">
    <location>
        <begin position="1000"/>
        <end position="1024"/>
    </location>
</feature>
<evidence type="ECO:0000313" key="3">
    <source>
        <dbReference type="EMBL" id="KAF2205662.1"/>
    </source>
</evidence>
<feature type="domain" description="SCD" evidence="2">
    <location>
        <begin position="339"/>
        <end position="424"/>
    </location>
</feature>
<gene>
    <name evidence="3" type="ORF">GQ43DRAFT_445848</name>
</gene>
<dbReference type="PROSITE" id="PS51425">
    <property type="entry name" value="SCD"/>
    <property type="match status" value="1"/>
</dbReference>
<dbReference type="GO" id="GO:0007062">
    <property type="term" value="P:sister chromatid cohesion"/>
    <property type="evidence" value="ECO:0007669"/>
    <property type="project" value="UniProtKB-ARBA"/>
</dbReference>
<keyword evidence="4" id="KW-1185">Reference proteome</keyword>
<name>A0A9P4JY26_9PLEO</name>
<organism evidence="3 4">
    <name type="scientific">Delitschia confertaspora ATCC 74209</name>
    <dbReference type="NCBI Taxonomy" id="1513339"/>
    <lineage>
        <taxon>Eukaryota</taxon>
        <taxon>Fungi</taxon>
        <taxon>Dikarya</taxon>
        <taxon>Ascomycota</taxon>
        <taxon>Pezizomycotina</taxon>
        <taxon>Dothideomycetes</taxon>
        <taxon>Pleosporomycetidae</taxon>
        <taxon>Pleosporales</taxon>
        <taxon>Delitschiaceae</taxon>
        <taxon>Delitschia</taxon>
    </lineage>
</organism>
<dbReference type="GO" id="GO:0008278">
    <property type="term" value="C:cohesin complex"/>
    <property type="evidence" value="ECO:0007669"/>
    <property type="project" value="TreeGrafter"/>
</dbReference>
<feature type="compositionally biased region" description="Basic residues" evidence="1">
    <location>
        <begin position="69"/>
        <end position="90"/>
    </location>
</feature>
<dbReference type="Gene3D" id="1.25.10.10">
    <property type="entry name" value="Leucine-rich Repeat Variant"/>
    <property type="match status" value="1"/>
</dbReference>
<accession>A0A9P4JY26</accession>
<dbReference type="Pfam" id="PF21581">
    <property type="entry name" value="SCD"/>
    <property type="match status" value="1"/>
</dbReference>
<dbReference type="InterPro" id="IPR016024">
    <property type="entry name" value="ARM-type_fold"/>
</dbReference>
<feature type="region of interest" description="Disordered" evidence="1">
    <location>
        <begin position="1106"/>
        <end position="1189"/>
    </location>
</feature>
<feature type="compositionally biased region" description="Acidic residues" evidence="1">
    <location>
        <begin position="1138"/>
        <end position="1176"/>
    </location>
</feature>
<proteinExistence type="predicted"/>
<dbReference type="Pfam" id="PF24571">
    <property type="entry name" value="HEAT_SCC3-SA"/>
    <property type="match status" value="1"/>
</dbReference>